<feature type="compositionally biased region" description="Low complexity" evidence="2">
    <location>
        <begin position="234"/>
        <end position="247"/>
    </location>
</feature>
<feature type="region of interest" description="Disordered" evidence="2">
    <location>
        <begin position="259"/>
        <end position="323"/>
    </location>
</feature>
<dbReference type="RefSeq" id="XP_034098655.1">
    <property type="nucleotide sequence ID" value="XM_034242764.2"/>
</dbReference>
<sequence length="875" mass="99596">MGNSGSAHNISSGRSGIDRSSQFHQSHFKHLSQQNAHHHQFSRTSNFRTSPINQPQQRNLNPHWRRSYQPPGVERGEAKAQTEIPFKVLPELEKKLHLRATTNGAILNSGGTISGRKPNESISNNNALSQRSKTFIIETRKDGSDSNRNVNHDLHTEFTRSQTLLYHKAKLRDSQTNLSRMQRHTFSEPELINKLNQQQQQQQQQQTKNALDASTRPTTSNRNKYSKKRRAPEAPAVAVNNTTAAPTVKNNAEILRLKPDHVNGKPTSHFAKNTDRQMKLTKPPLKPVQSHQSDAFKRGNEKRNSLSGNHPQSPAIARPPYVYRREKSSDAIMLKSRKSENLENTTTIKIPVKMEQHMPKEPQEEVIATKAPQQQRTFYFGMEMVGGSSEVTKTLSVDENLGNEEVSLPTLCNYDMEYKNTSSPEESMNDNGLLVHIRPTLPRRQAETPSFSPMLAWRSLMEELDRVESSQMKENLNNWAANANNERPIQPNRSNTQNRQLPRAQQMNTTWTPEQDLGDDNDDRVKGLNSDDDTSSDEYRSKWEGDNLLFYGSKMKKPGQTPMAPIHTFSLSLPRDSHLQHNRGLDAGDVCIYKSLQKSKPDDYFNNNGSARKSTTQLKHDQAEGCNNWLLHKNMGVGVEQHTKSLEYGNKKQRMVNIEPQSIKFLTGGKHVMYLPGNNESTNATKTVPAAATATVEEAKPKSNRHFKSRQRHIPQSLQDKTPIFPTMEQQSFKLDDEKPLHQRFSFNNPVRLLEKKLHTEKSVKAAKTKLSLEGELEALKKVEEDFQRNRANEKENIQHQLRLHFGNDDEHFEQYHSLPVAPVLERFSAINLNDSNHKLNGRHDPEGCVSNVPYAANESEEHNNNITFATKIFS</sequence>
<dbReference type="Proteomes" id="UP000515160">
    <property type="component" value="Chromosome 2L"/>
</dbReference>
<name>A0A6P8WLB1_DROAB</name>
<feature type="region of interest" description="Disordered" evidence="2">
    <location>
        <begin position="1"/>
        <end position="81"/>
    </location>
</feature>
<keyword evidence="1" id="KW-0175">Coiled coil</keyword>
<evidence type="ECO:0000313" key="3">
    <source>
        <dbReference type="Proteomes" id="UP000515160"/>
    </source>
</evidence>
<feature type="compositionally biased region" description="Low complexity" evidence="2">
    <location>
        <begin position="197"/>
        <end position="206"/>
    </location>
</feature>
<feature type="compositionally biased region" description="Low complexity" evidence="2">
    <location>
        <begin position="10"/>
        <end position="20"/>
    </location>
</feature>
<reference evidence="4" key="1">
    <citation type="submission" date="2025-08" db="UniProtKB">
        <authorList>
            <consortium name="RefSeq"/>
        </authorList>
    </citation>
    <scope>IDENTIFICATION</scope>
    <source>
        <strain evidence="4">15112-1751.03</strain>
        <tissue evidence="4">Whole Adult</tissue>
    </source>
</reference>
<dbReference type="AlphaFoldDB" id="A0A6P8WLB1"/>
<feature type="region of interest" description="Disordered" evidence="2">
    <location>
        <begin position="481"/>
        <end position="539"/>
    </location>
</feature>
<feature type="compositionally biased region" description="Polar residues" evidence="2">
    <location>
        <begin position="491"/>
        <end position="513"/>
    </location>
</feature>
<feature type="compositionally biased region" description="Basic and acidic residues" evidence="2">
    <location>
        <begin position="294"/>
        <end position="304"/>
    </location>
</feature>
<dbReference type="GeneID" id="117564111"/>
<evidence type="ECO:0000313" key="4">
    <source>
        <dbReference type="RefSeq" id="XP_034098655.1"/>
    </source>
</evidence>
<evidence type="ECO:0000256" key="1">
    <source>
        <dbReference type="SAM" id="Coils"/>
    </source>
</evidence>
<organism evidence="3 4">
    <name type="scientific">Drosophila albomicans</name>
    <name type="common">Fruit fly</name>
    <dbReference type="NCBI Taxonomy" id="7291"/>
    <lineage>
        <taxon>Eukaryota</taxon>
        <taxon>Metazoa</taxon>
        <taxon>Ecdysozoa</taxon>
        <taxon>Arthropoda</taxon>
        <taxon>Hexapoda</taxon>
        <taxon>Insecta</taxon>
        <taxon>Pterygota</taxon>
        <taxon>Neoptera</taxon>
        <taxon>Endopterygota</taxon>
        <taxon>Diptera</taxon>
        <taxon>Brachycera</taxon>
        <taxon>Muscomorpha</taxon>
        <taxon>Ephydroidea</taxon>
        <taxon>Drosophilidae</taxon>
        <taxon>Drosophila</taxon>
    </lineage>
</organism>
<gene>
    <name evidence="4" type="primary">LOC117564111</name>
</gene>
<feature type="compositionally biased region" description="Polar residues" evidence="2">
    <location>
        <begin position="42"/>
        <end position="60"/>
    </location>
</feature>
<feature type="region of interest" description="Disordered" evidence="2">
    <location>
        <begin position="195"/>
        <end position="247"/>
    </location>
</feature>
<feature type="compositionally biased region" description="Basic residues" evidence="2">
    <location>
        <begin position="26"/>
        <end position="41"/>
    </location>
</feature>
<protein>
    <submittedName>
        <fullName evidence="4">Uncharacterized protein DDB_G0290301-like</fullName>
    </submittedName>
</protein>
<accession>A0A6P8WLB1</accession>
<evidence type="ECO:0000256" key="2">
    <source>
        <dbReference type="SAM" id="MobiDB-lite"/>
    </source>
</evidence>
<keyword evidence="3" id="KW-1185">Reference proteome</keyword>
<proteinExistence type="predicted"/>
<feature type="coiled-coil region" evidence="1">
    <location>
        <begin position="770"/>
        <end position="797"/>
    </location>
</feature>
<dbReference type="OrthoDB" id="5917823at2759"/>